<feature type="compositionally biased region" description="Basic and acidic residues" evidence="1">
    <location>
        <begin position="821"/>
        <end position="831"/>
    </location>
</feature>
<dbReference type="Proteomes" id="UP000244855">
    <property type="component" value="Unassembled WGS sequence"/>
</dbReference>
<evidence type="ECO:0000256" key="1">
    <source>
        <dbReference type="SAM" id="MobiDB-lite"/>
    </source>
</evidence>
<evidence type="ECO:0000313" key="2">
    <source>
        <dbReference type="EMBL" id="PVH98910.1"/>
    </source>
</evidence>
<dbReference type="AlphaFoldDB" id="A0A2V1DLC3"/>
<accession>A0A2V1DLC3</accession>
<feature type="compositionally biased region" description="Basic and acidic residues" evidence="1">
    <location>
        <begin position="333"/>
        <end position="343"/>
    </location>
</feature>
<sequence length="1159" mass="131731">MCKNCGFKTTSTEVLSRHLSKKHCIKRKTSTWRGEHVIDGLMLQSWDRNGAYGYWIVAEKGRSVPISSSFDNSLLQQSVTRMQRLEQLHRDELERIRGHLKESNIDTSSSDMALNTNWMRRTQWTETFAGADRKLLVQLAQIPRGTEKNLELGVYDGIAVYSGKEDECKLRHIVATLDRVFDRCEDTVRHTDVSIRCLLRSSYPDRTYKAPFELVGRKATTEGYRRLFKKAVCFCVRFWRLGKSVGQNLLRRSFTDSQDRALKQLWYDKTWAVMSKAQEKESQLCPPEPEPATPGDLGWVSDDDFDEIAATVTDDSVEELDGDGTERAIQTPREWRDSSKRGEGGLPHSRRTKQPVIDDTAFIPVDSNDEGDLEAQEDRTNAEWTSALEDLIFCFVKFLSTEEYEDWKPSSTLLIYVSGVLGISQDGSTFERAKNYTSKLSAMIYCVRMIILEATLPRFAHARLGWKASPRHGQVDLLNEVRKRTLCLGSPAPMNELLGLRDYGRVISRSDGPSFRVTWSEDGQVVSWDNIHLWDRNGAYGYWIVAEQGRSVPISSSFDNSLLQQSVTRMQRLEQLHRDELERIRGHLKESNIDTSSSDMALNTNWMRRTQWTETFAGADRKLLVQLAQIPRGTEKNLELGVYDGIAVYSGKEDECKLRHIVATLDRVFDRCEDTVRHTDVSIRCLLRSSYPDRTYKAPFELVGRKATTEGYRRLFKKAVCFCVRFWRLGKSVGQNLLRRSFTDSQDRALKQLWYDKTWAVMSKAQEKESQLCPPEPEPATPGDLGWVSDDDFDEIAATVTDDSVEELDGDGTERAIQTPREWRDSSKRGEGGLPHSRRTKQPVIDDTAFIPVDSNDEGDLEAQEDRTNAEWTSALEDLIFCFVKFLSTEEYEDWKPSSTLLIYVSGVLGISQDGSTFERAKNYTSKLSAMIYCVRMIILEATLPRFAHARLGWKASPRHGQVDLLNEVRKRTLCLGSPAPMNELLGLRDYGRVISRSDGPSFRVTWSEDGQVVSWDNIHLSMAQFRQVGHDTLLATSALCKQLMYGWSPLFDLSGIRDNLACTTAGYSFVTESANGLAESYLELSRRASLDTVNGLMTDGDWNYQAVRRYLDLQPLVVTDGPKSSVQPLQPEECWTDDVIKISIKVIQADGDGDGEAR</sequence>
<gene>
    <name evidence="2" type="ORF">DM02DRAFT_673054</name>
</gene>
<name>A0A2V1DLC3_9PLEO</name>
<organism evidence="2 3">
    <name type="scientific">Periconia macrospinosa</name>
    <dbReference type="NCBI Taxonomy" id="97972"/>
    <lineage>
        <taxon>Eukaryota</taxon>
        <taxon>Fungi</taxon>
        <taxon>Dikarya</taxon>
        <taxon>Ascomycota</taxon>
        <taxon>Pezizomycotina</taxon>
        <taxon>Dothideomycetes</taxon>
        <taxon>Pleosporomycetidae</taxon>
        <taxon>Pleosporales</taxon>
        <taxon>Massarineae</taxon>
        <taxon>Periconiaceae</taxon>
        <taxon>Periconia</taxon>
    </lineage>
</organism>
<protein>
    <submittedName>
        <fullName evidence="2">Uncharacterized protein</fullName>
    </submittedName>
</protein>
<keyword evidence="3" id="KW-1185">Reference proteome</keyword>
<evidence type="ECO:0000313" key="3">
    <source>
        <dbReference type="Proteomes" id="UP000244855"/>
    </source>
</evidence>
<dbReference type="EMBL" id="KZ805403">
    <property type="protein sequence ID" value="PVH98910.1"/>
    <property type="molecule type" value="Genomic_DNA"/>
</dbReference>
<proteinExistence type="predicted"/>
<feature type="region of interest" description="Disordered" evidence="1">
    <location>
        <begin position="805"/>
        <end position="862"/>
    </location>
</feature>
<reference evidence="2 3" key="1">
    <citation type="journal article" date="2018" name="Sci. Rep.">
        <title>Comparative genomics provides insights into the lifestyle and reveals functional heterogeneity of dark septate endophytic fungi.</title>
        <authorList>
            <person name="Knapp D.G."/>
            <person name="Nemeth J.B."/>
            <person name="Barry K."/>
            <person name="Hainaut M."/>
            <person name="Henrissat B."/>
            <person name="Johnson J."/>
            <person name="Kuo A."/>
            <person name="Lim J.H.P."/>
            <person name="Lipzen A."/>
            <person name="Nolan M."/>
            <person name="Ohm R.A."/>
            <person name="Tamas L."/>
            <person name="Grigoriev I.V."/>
            <person name="Spatafora J.W."/>
            <person name="Nagy L.G."/>
            <person name="Kovacs G.M."/>
        </authorList>
    </citation>
    <scope>NUCLEOTIDE SEQUENCE [LARGE SCALE GENOMIC DNA]</scope>
    <source>
        <strain evidence="2 3">DSE2036</strain>
    </source>
</reference>
<feature type="region of interest" description="Disordered" evidence="1">
    <location>
        <begin position="317"/>
        <end position="374"/>
    </location>
</feature>
<dbReference type="OrthoDB" id="4160379at2759"/>
<dbReference type="STRING" id="97972.A0A2V1DLC3"/>